<proteinExistence type="predicted"/>
<dbReference type="Proteomes" id="UP000217790">
    <property type="component" value="Unassembled WGS sequence"/>
</dbReference>
<reference evidence="2" key="1">
    <citation type="journal article" date="2017" name="Nat. Ecol. Evol.">
        <title>Genome expansion and lineage-specific genetic innovations in the forest pathogenic fungi Armillaria.</title>
        <authorList>
            <person name="Sipos G."/>
            <person name="Prasanna A.N."/>
            <person name="Walter M.C."/>
            <person name="O'Connor E."/>
            <person name="Balint B."/>
            <person name="Krizsan K."/>
            <person name="Kiss B."/>
            <person name="Hess J."/>
            <person name="Varga T."/>
            <person name="Slot J."/>
            <person name="Riley R."/>
            <person name="Boka B."/>
            <person name="Rigling D."/>
            <person name="Barry K."/>
            <person name="Lee J."/>
            <person name="Mihaltcheva S."/>
            <person name="LaButti K."/>
            <person name="Lipzen A."/>
            <person name="Waldron R."/>
            <person name="Moloney N.M."/>
            <person name="Sperisen C."/>
            <person name="Kredics L."/>
            <person name="Vagvoelgyi C."/>
            <person name="Patrignani A."/>
            <person name="Fitzpatrick D."/>
            <person name="Nagy I."/>
            <person name="Doyle S."/>
            <person name="Anderson J.B."/>
            <person name="Grigoriev I.V."/>
            <person name="Gueldener U."/>
            <person name="Muensterkoetter M."/>
            <person name="Nagy L.G."/>
        </authorList>
    </citation>
    <scope>NUCLEOTIDE SEQUENCE [LARGE SCALE GENOMIC DNA]</scope>
    <source>
        <strain evidence="2">Ar21-2</strain>
    </source>
</reference>
<protein>
    <submittedName>
        <fullName evidence="1">Uncharacterized protein</fullName>
    </submittedName>
</protein>
<name>A0A2H3CXL0_ARMGA</name>
<keyword evidence="2" id="KW-1185">Reference proteome</keyword>
<evidence type="ECO:0000313" key="1">
    <source>
        <dbReference type="EMBL" id="PBK83922.1"/>
    </source>
</evidence>
<evidence type="ECO:0000313" key="2">
    <source>
        <dbReference type="Proteomes" id="UP000217790"/>
    </source>
</evidence>
<gene>
    <name evidence="1" type="ORF">ARMGADRAFT_1088900</name>
</gene>
<sequence>MLDWYEDLPDNIQLFGDGFDAIMWEKTSIAHKPMAIMVKTLQALKPHVLSANPRKPSDQNEIQETRTFTPMKVAEKCSKGRASDTFDLKQNNHDKHAVITTSTPSSSVEPAGCKSSSNSCAYDATIFVLYNLWCSDMRRYSAEFREFQNQWMEMAAASFQQHKLDEYPLEDFRDYIRRALHREYPNVFVFGRNTSVEVITTKIFHTTDTFTTVEYRCRCGEVSPVSTQNCWAVVPHSTAPLR</sequence>
<accession>A0A2H3CXL0</accession>
<dbReference type="AlphaFoldDB" id="A0A2H3CXL0"/>
<organism evidence="1 2">
    <name type="scientific">Armillaria gallica</name>
    <name type="common">Bulbous honey fungus</name>
    <name type="synonym">Armillaria bulbosa</name>
    <dbReference type="NCBI Taxonomy" id="47427"/>
    <lineage>
        <taxon>Eukaryota</taxon>
        <taxon>Fungi</taxon>
        <taxon>Dikarya</taxon>
        <taxon>Basidiomycota</taxon>
        <taxon>Agaricomycotina</taxon>
        <taxon>Agaricomycetes</taxon>
        <taxon>Agaricomycetidae</taxon>
        <taxon>Agaricales</taxon>
        <taxon>Marasmiineae</taxon>
        <taxon>Physalacriaceae</taxon>
        <taxon>Armillaria</taxon>
    </lineage>
</organism>
<dbReference type="EMBL" id="KZ293702">
    <property type="protein sequence ID" value="PBK83922.1"/>
    <property type="molecule type" value="Genomic_DNA"/>
</dbReference>
<dbReference type="InParanoid" id="A0A2H3CXL0"/>
<dbReference type="OrthoDB" id="2629491at2759"/>